<sequence>MNHSVFLFRSAGGNACTYSFAIAGVPEQSPIASPPPPASTPADGRTEHARSSELCRCVRGPLLRLALRWGNL</sequence>
<accession>A0A0A9GBB9</accession>
<name>A0A0A9GBB9_ARUDO</name>
<feature type="region of interest" description="Disordered" evidence="1">
    <location>
        <begin position="29"/>
        <end position="52"/>
    </location>
</feature>
<evidence type="ECO:0000313" key="2">
    <source>
        <dbReference type="EMBL" id="JAE20734.1"/>
    </source>
</evidence>
<dbReference type="AlphaFoldDB" id="A0A0A9GBB9"/>
<evidence type="ECO:0000256" key="1">
    <source>
        <dbReference type="SAM" id="MobiDB-lite"/>
    </source>
</evidence>
<organism evidence="2">
    <name type="scientific">Arundo donax</name>
    <name type="common">Giant reed</name>
    <name type="synonym">Donax arundinaceus</name>
    <dbReference type="NCBI Taxonomy" id="35708"/>
    <lineage>
        <taxon>Eukaryota</taxon>
        <taxon>Viridiplantae</taxon>
        <taxon>Streptophyta</taxon>
        <taxon>Embryophyta</taxon>
        <taxon>Tracheophyta</taxon>
        <taxon>Spermatophyta</taxon>
        <taxon>Magnoliopsida</taxon>
        <taxon>Liliopsida</taxon>
        <taxon>Poales</taxon>
        <taxon>Poaceae</taxon>
        <taxon>PACMAD clade</taxon>
        <taxon>Arundinoideae</taxon>
        <taxon>Arundineae</taxon>
        <taxon>Arundo</taxon>
    </lineage>
</organism>
<proteinExistence type="predicted"/>
<dbReference type="EMBL" id="GBRH01177162">
    <property type="protein sequence ID" value="JAE20734.1"/>
    <property type="molecule type" value="Transcribed_RNA"/>
</dbReference>
<reference evidence="2" key="1">
    <citation type="submission" date="2014-09" db="EMBL/GenBank/DDBJ databases">
        <authorList>
            <person name="Magalhaes I.L.F."/>
            <person name="Oliveira U."/>
            <person name="Santos F.R."/>
            <person name="Vidigal T.H.D.A."/>
            <person name="Brescovit A.D."/>
            <person name="Santos A.J."/>
        </authorList>
    </citation>
    <scope>NUCLEOTIDE SEQUENCE</scope>
    <source>
        <tissue evidence="2">Shoot tissue taken approximately 20 cm above the soil surface</tissue>
    </source>
</reference>
<protein>
    <submittedName>
        <fullName evidence="2">Uncharacterized protein</fullName>
    </submittedName>
</protein>
<reference evidence="2" key="2">
    <citation type="journal article" date="2015" name="Data Brief">
        <title>Shoot transcriptome of the giant reed, Arundo donax.</title>
        <authorList>
            <person name="Barrero R.A."/>
            <person name="Guerrero F.D."/>
            <person name="Moolhuijzen P."/>
            <person name="Goolsby J.A."/>
            <person name="Tidwell J."/>
            <person name="Bellgard S.E."/>
            <person name="Bellgard M.I."/>
        </authorList>
    </citation>
    <scope>NUCLEOTIDE SEQUENCE</scope>
    <source>
        <tissue evidence="2">Shoot tissue taken approximately 20 cm above the soil surface</tissue>
    </source>
</reference>